<gene>
    <name evidence="1" type="ORF">QVD17_19576</name>
</gene>
<keyword evidence="2" id="KW-1185">Reference proteome</keyword>
<dbReference type="AlphaFoldDB" id="A0AAD8KJU7"/>
<name>A0AAD8KJU7_TARER</name>
<proteinExistence type="predicted"/>
<reference evidence="1" key="1">
    <citation type="journal article" date="2023" name="bioRxiv">
        <title>Improved chromosome-level genome assembly for marigold (Tagetes erecta).</title>
        <authorList>
            <person name="Jiang F."/>
            <person name="Yuan L."/>
            <person name="Wang S."/>
            <person name="Wang H."/>
            <person name="Xu D."/>
            <person name="Wang A."/>
            <person name="Fan W."/>
        </authorList>
    </citation>
    <scope>NUCLEOTIDE SEQUENCE</scope>
    <source>
        <strain evidence="1">WSJ</strain>
        <tissue evidence="1">Leaf</tissue>
    </source>
</reference>
<evidence type="ECO:0000313" key="2">
    <source>
        <dbReference type="Proteomes" id="UP001229421"/>
    </source>
</evidence>
<evidence type="ECO:0000313" key="1">
    <source>
        <dbReference type="EMBL" id="KAK1424252.1"/>
    </source>
</evidence>
<dbReference type="EMBL" id="JAUHHV010000005">
    <property type="protein sequence ID" value="KAK1424252.1"/>
    <property type="molecule type" value="Genomic_DNA"/>
</dbReference>
<sequence length="166" mass="18773">MEAGRGAELNKIKLLAVKNTKVIKKLTDEYEKLYEAYELVKADNVNLQADIDLMKQHESDSLVSSRDKEFVAEVETEISKPETQIVTRSKVVIEDKSEDTYIAKKVVGKTKLDDILPSVETVEEIVKKPKVDEPVTAVPEPIQEGIIKALTLDDDWYNEVLEDDPE</sequence>
<comment type="caution">
    <text evidence="1">The sequence shown here is derived from an EMBL/GenBank/DDBJ whole genome shotgun (WGS) entry which is preliminary data.</text>
</comment>
<protein>
    <submittedName>
        <fullName evidence="1">Uncharacterized protein</fullName>
    </submittedName>
</protein>
<accession>A0AAD8KJU7</accession>
<organism evidence="1 2">
    <name type="scientific">Tagetes erecta</name>
    <name type="common">African marigold</name>
    <dbReference type="NCBI Taxonomy" id="13708"/>
    <lineage>
        <taxon>Eukaryota</taxon>
        <taxon>Viridiplantae</taxon>
        <taxon>Streptophyta</taxon>
        <taxon>Embryophyta</taxon>
        <taxon>Tracheophyta</taxon>
        <taxon>Spermatophyta</taxon>
        <taxon>Magnoliopsida</taxon>
        <taxon>eudicotyledons</taxon>
        <taxon>Gunneridae</taxon>
        <taxon>Pentapetalae</taxon>
        <taxon>asterids</taxon>
        <taxon>campanulids</taxon>
        <taxon>Asterales</taxon>
        <taxon>Asteraceae</taxon>
        <taxon>Asteroideae</taxon>
        <taxon>Heliantheae alliance</taxon>
        <taxon>Tageteae</taxon>
        <taxon>Tagetes</taxon>
    </lineage>
</organism>
<dbReference type="Proteomes" id="UP001229421">
    <property type="component" value="Unassembled WGS sequence"/>
</dbReference>